<sequence length="172" mass="19198">MTGKIFNSQSVWLWNMQSKADGKPNVTVQGTRDPPHNPAAQLLRQRCAHEIRERFLGGMLAHAKGTRDPPHMPAAQLLRQREGSIQGTRDPPHIPPPQLVRQREGPIQGTKNPSKNRSPVSACQTSWNGASENILSWTLVLRREVSSYVLSFHPVHVSSVYDLVSSRGWVIS</sequence>
<accession>A0A1H6C125</accession>
<protein>
    <submittedName>
        <fullName evidence="2">Uncharacterized protein</fullName>
    </submittedName>
</protein>
<keyword evidence="3" id="KW-1185">Reference proteome</keyword>
<gene>
    <name evidence="2" type="ORF">SAMN05421877_112127</name>
</gene>
<proteinExistence type="predicted"/>
<name>A0A1H6C125_9SPHI</name>
<evidence type="ECO:0000313" key="2">
    <source>
        <dbReference type="EMBL" id="SEG66680.1"/>
    </source>
</evidence>
<dbReference type="EMBL" id="FNUT01000012">
    <property type="protein sequence ID" value="SEG66680.1"/>
    <property type="molecule type" value="Genomic_DNA"/>
</dbReference>
<feature type="compositionally biased region" description="Polar residues" evidence="1">
    <location>
        <begin position="109"/>
        <end position="120"/>
    </location>
</feature>
<dbReference type="AlphaFoldDB" id="A0A1H6C125"/>
<evidence type="ECO:0000313" key="3">
    <source>
        <dbReference type="Proteomes" id="UP000236731"/>
    </source>
</evidence>
<organism evidence="2 3">
    <name type="scientific">Sphingobacterium lactis</name>
    <dbReference type="NCBI Taxonomy" id="797291"/>
    <lineage>
        <taxon>Bacteria</taxon>
        <taxon>Pseudomonadati</taxon>
        <taxon>Bacteroidota</taxon>
        <taxon>Sphingobacteriia</taxon>
        <taxon>Sphingobacteriales</taxon>
        <taxon>Sphingobacteriaceae</taxon>
        <taxon>Sphingobacterium</taxon>
    </lineage>
</organism>
<feature type="region of interest" description="Disordered" evidence="1">
    <location>
        <begin position="84"/>
        <end position="120"/>
    </location>
</feature>
<reference evidence="3" key="1">
    <citation type="submission" date="2016-10" db="EMBL/GenBank/DDBJ databases">
        <authorList>
            <person name="Varghese N."/>
            <person name="Submissions S."/>
        </authorList>
    </citation>
    <scope>NUCLEOTIDE SEQUENCE [LARGE SCALE GENOMIC DNA]</scope>
    <source>
        <strain evidence="3">DSM 22361</strain>
    </source>
</reference>
<dbReference type="Proteomes" id="UP000236731">
    <property type="component" value="Unassembled WGS sequence"/>
</dbReference>
<evidence type="ECO:0000256" key="1">
    <source>
        <dbReference type="SAM" id="MobiDB-lite"/>
    </source>
</evidence>